<keyword evidence="1" id="KW-1133">Transmembrane helix</keyword>
<reference evidence="3" key="1">
    <citation type="journal article" date="2019" name="Int. J. Syst. Evol. Microbiol.">
        <title>The Global Catalogue of Microorganisms (GCM) 10K type strain sequencing project: providing services to taxonomists for standard genome sequencing and annotation.</title>
        <authorList>
            <consortium name="The Broad Institute Genomics Platform"/>
            <consortium name="The Broad Institute Genome Sequencing Center for Infectious Disease"/>
            <person name="Wu L."/>
            <person name="Ma J."/>
        </authorList>
    </citation>
    <scope>NUCLEOTIDE SEQUENCE [LARGE SCALE GENOMIC DNA]</scope>
    <source>
        <strain evidence="3">JCM 9933</strain>
    </source>
</reference>
<comment type="caution">
    <text evidence="2">The sequence shown here is derived from an EMBL/GenBank/DDBJ whole genome shotgun (WGS) entry which is preliminary data.</text>
</comment>
<feature type="transmembrane region" description="Helical" evidence="1">
    <location>
        <begin position="60"/>
        <end position="77"/>
    </location>
</feature>
<keyword evidence="3" id="KW-1185">Reference proteome</keyword>
<proteinExistence type="predicted"/>
<evidence type="ECO:0000313" key="2">
    <source>
        <dbReference type="EMBL" id="GAA0599576.1"/>
    </source>
</evidence>
<feature type="transmembrane region" description="Helical" evidence="1">
    <location>
        <begin position="29"/>
        <end position="48"/>
    </location>
</feature>
<accession>A0ABP3R3C4</accession>
<dbReference type="RefSeq" id="WP_343897378.1">
    <property type="nucleotide sequence ID" value="NZ_BAAAFZ010000071.1"/>
</dbReference>
<protein>
    <submittedName>
        <fullName evidence="2">Uncharacterized protein</fullName>
    </submittedName>
</protein>
<gene>
    <name evidence="2" type="ORF">GCM10009416_42040</name>
</gene>
<sequence>MPIRTAALLVCFVAALVLARSLGYKTLASLLPFCFLGGMSAWTLWKHYRWGEPQKAVKQHKFLIAMSMIAVFVLFYIDDILDLIEGKYD</sequence>
<dbReference type="EMBL" id="BAAAFZ010000071">
    <property type="protein sequence ID" value="GAA0599576.1"/>
    <property type="molecule type" value="Genomic_DNA"/>
</dbReference>
<organism evidence="2 3">
    <name type="scientific">Craurococcus roseus</name>
    <dbReference type="NCBI Taxonomy" id="77585"/>
    <lineage>
        <taxon>Bacteria</taxon>
        <taxon>Pseudomonadati</taxon>
        <taxon>Pseudomonadota</taxon>
        <taxon>Alphaproteobacteria</taxon>
        <taxon>Acetobacterales</taxon>
        <taxon>Acetobacteraceae</taxon>
        <taxon>Craurococcus</taxon>
    </lineage>
</organism>
<evidence type="ECO:0000256" key="1">
    <source>
        <dbReference type="SAM" id="Phobius"/>
    </source>
</evidence>
<dbReference type="Proteomes" id="UP001501588">
    <property type="component" value="Unassembled WGS sequence"/>
</dbReference>
<evidence type="ECO:0000313" key="3">
    <source>
        <dbReference type="Proteomes" id="UP001501588"/>
    </source>
</evidence>
<keyword evidence="1" id="KW-0472">Membrane</keyword>
<name>A0ABP3R3C4_9PROT</name>
<keyword evidence="1" id="KW-0812">Transmembrane</keyword>